<keyword evidence="2" id="KW-0677">Repeat</keyword>
<feature type="repeat" description="WD" evidence="3">
    <location>
        <begin position="693"/>
        <end position="726"/>
    </location>
</feature>
<feature type="repeat" description="WD" evidence="3">
    <location>
        <begin position="1051"/>
        <end position="1084"/>
    </location>
</feature>
<dbReference type="PROSITE" id="PS00678">
    <property type="entry name" value="WD_REPEATS_1"/>
    <property type="match status" value="3"/>
</dbReference>
<dbReference type="SMART" id="SM00320">
    <property type="entry name" value="WD40"/>
    <property type="match status" value="9"/>
</dbReference>
<evidence type="ECO:0000256" key="2">
    <source>
        <dbReference type="ARBA" id="ARBA00022737"/>
    </source>
</evidence>
<gene>
    <name evidence="6" type="ORF">DIU77_016165</name>
</gene>
<dbReference type="PANTHER" id="PTHR19848">
    <property type="entry name" value="WD40 REPEAT PROTEIN"/>
    <property type="match status" value="1"/>
</dbReference>
<evidence type="ECO:0000256" key="1">
    <source>
        <dbReference type="ARBA" id="ARBA00022574"/>
    </source>
</evidence>
<feature type="region of interest" description="Disordered" evidence="4">
    <location>
        <begin position="1085"/>
        <end position="1112"/>
    </location>
</feature>
<dbReference type="PROSITE" id="PS50082">
    <property type="entry name" value="WD_REPEATS_2"/>
    <property type="match status" value="9"/>
</dbReference>
<feature type="repeat" description="WD" evidence="3">
    <location>
        <begin position="739"/>
        <end position="780"/>
    </location>
</feature>
<sequence length="1112" mass="119004">MTGSELATTPRARFAERFALLYAEAGNPPLKRVTESVHRARRLDERGRPVRVTAQRISDWRRGRNVPARFAGLAAVLQVLIGEARKRRAEPVLDGLYDLAAWQQLWRDALATPTGAAAAAERKDDGTGQAVADEGVCPYRGLAPFRQSDSEWFFGRERSTKQLIGRLRRAADDGGFVVVVGASGAGKSSLLRAGLGLELAPGTLSDGQTVAWPVVTVTPGRAPLKELANVVDELADPLKKADSALADGDDPATEQFAAEVRCAVRAFAERKGGQGAGVVLVVDQLEELFTLTDDEDERVLFLRVLQAVCTPSPGFRAEPAPGLVVLGVRADFYDRCLRYPAIVEATHDRQLALGAMTVQELRDAVIRPAKAVGLQLERGLVELLLADLGAQVAPATPGRRTAGYDAGALPLLSHALLATWQRRSAGKLTIAGYRAAGGIHGAVAATAERTWDSLDAAEQAAARRILLRLVQVGETTRDVRRRATRAELLAGIDDTGTARATERALESLAAARLVTLDANAVEISHEALLEAWPRLRTWIDDNRAENVLRQRLEADAQAWDDQGRDSSLLYRGARLESAMRLSEDEHAVQPTPVARAFLAASARTARRSRWIRRGGVALVCVLALIAATAAAIAIDQRNEAEYQQLVSASDNLLTTDPSLAAQLALIAHRERPDDPVVNGRLLAMQHAPLATPLRGHSAAVYLGKFRPDGKVLATASEDRTVQLWRLPDDGDPVRLGEPLTGHRGWVGVALFTPDGRTLATAGEDGTIRLWDVRDPEHAKQLGEPLDGHHGIVYMIHFSPDGKLMASAHGDGSVRIWDVSDPAHPRWRQDLTGHTRAVRSVAFSADGSLLASGSDDHDARLWRVRDGRLSALGGPLRGASDKVHATVFSPDGETLAVGVEDGTVQLWDVRDPSKPEPIGGPLSGHEGLVWELSFSPDGRILASASSDGTARLWNVARPERAGPLGRPLAAASGIVYAVEFSPDGEHLLTASEDGITRLWALPPRLLPAHADGVASVAVSPDGGLLATGGADQAAQLWRVGPDRRPRPVGPSLAGPRGVVGHLQFDPSGTLLAVGSDDEQLQLWRVADPGSPEPVGRPLEGSSGYFSRDGKVLV</sequence>
<dbReference type="InterPro" id="IPR001680">
    <property type="entry name" value="WD40_rpt"/>
</dbReference>
<dbReference type="InterPro" id="IPR015943">
    <property type="entry name" value="WD40/YVTN_repeat-like_dom_sf"/>
</dbReference>
<dbReference type="Proteomes" id="UP000249324">
    <property type="component" value="Unassembled WGS sequence"/>
</dbReference>
<feature type="repeat" description="WD" evidence="3">
    <location>
        <begin position="875"/>
        <end position="916"/>
    </location>
</feature>
<dbReference type="InterPro" id="IPR049052">
    <property type="entry name" value="nSTAND1"/>
</dbReference>
<dbReference type="Gene3D" id="3.40.50.300">
    <property type="entry name" value="P-loop containing nucleotide triphosphate hydrolases"/>
    <property type="match status" value="1"/>
</dbReference>
<reference evidence="6 7" key="1">
    <citation type="journal article" date="2021" name="BMC Genomics">
        <title>Genome-resolved metagenome and metatranscriptome analyses of thermophilic composting reveal key bacterial players and their metabolic interactions.</title>
        <authorList>
            <person name="Braga L.P.P."/>
            <person name="Pereira R.V."/>
            <person name="Martins L.F."/>
            <person name="Moura L.M.S."/>
            <person name="Sanchez F.B."/>
            <person name="Patane J.S.L."/>
            <person name="da Silva A.M."/>
            <person name="Setubal J.C."/>
        </authorList>
    </citation>
    <scope>NUCLEOTIDE SEQUENCE [LARGE SCALE GENOMIC DNA]</scope>
    <source>
        <strain evidence="6">ZC4RG45</strain>
    </source>
</reference>
<dbReference type="PROSITE" id="PS50294">
    <property type="entry name" value="WD_REPEATS_REGION"/>
    <property type="match status" value="9"/>
</dbReference>
<dbReference type="Gene3D" id="2.130.10.10">
    <property type="entry name" value="YVTN repeat-like/Quinoprotein amine dehydrogenase"/>
    <property type="match status" value="4"/>
</dbReference>
<dbReference type="InterPro" id="IPR020472">
    <property type="entry name" value="WD40_PAC1"/>
</dbReference>
<dbReference type="InterPro" id="IPR019775">
    <property type="entry name" value="WD40_repeat_CS"/>
</dbReference>
<dbReference type="SUPFAM" id="SSF52540">
    <property type="entry name" value="P-loop containing nucleoside triphosphate hydrolases"/>
    <property type="match status" value="1"/>
</dbReference>
<feature type="repeat" description="WD" evidence="3">
    <location>
        <begin position="830"/>
        <end position="871"/>
    </location>
</feature>
<proteinExistence type="predicted"/>
<dbReference type="SUPFAM" id="SSF50978">
    <property type="entry name" value="WD40 repeat-like"/>
    <property type="match status" value="1"/>
</dbReference>
<protein>
    <recommendedName>
        <fullName evidence="5">Novel STAND NTPase 1 domain-containing protein</fullName>
    </recommendedName>
</protein>
<feature type="repeat" description="WD" evidence="3">
    <location>
        <begin position="1005"/>
        <end position="1038"/>
    </location>
</feature>
<feature type="domain" description="Novel STAND NTPase 1" evidence="5">
    <location>
        <begin position="138"/>
        <end position="566"/>
    </location>
</feature>
<evidence type="ECO:0000256" key="3">
    <source>
        <dbReference type="PROSITE-ProRule" id="PRU00221"/>
    </source>
</evidence>
<feature type="repeat" description="WD" evidence="3">
    <location>
        <begin position="967"/>
        <end position="998"/>
    </location>
</feature>
<dbReference type="SUPFAM" id="SSF69322">
    <property type="entry name" value="Tricorn protease domain 2"/>
    <property type="match status" value="1"/>
</dbReference>
<evidence type="ECO:0000313" key="6">
    <source>
        <dbReference type="EMBL" id="MFO7193779.1"/>
    </source>
</evidence>
<feature type="non-terminal residue" evidence="6">
    <location>
        <position position="1112"/>
    </location>
</feature>
<dbReference type="PRINTS" id="PR00320">
    <property type="entry name" value="GPROTEINBRPT"/>
</dbReference>
<evidence type="ECO:0000259" key="5">
    <source>
        <dbReference type="Pfam" id="PF20703"/>
    </source>
</evidence>
<dbReference type="CDD" id="cd00200">
    <property type="entry name" value="WD40"/>
    <property type="match status" value="1"/>
</dbReference>
<dbReference type="Pfam" id="PF20703">
    <property type="entry name" value="nSTAND1"/>
    <property type="match status" value="1"/>
</dbReference>
<name>A0ABD6FLK6_9PSEU</name>
<evidence type="ECO:0000256" key="4">
    <source>
        <dbReference type="SAM" id="MobiDB-lite"/>
    </source>
</evidence>
<feature type="repeat" description="WD" evidence="3">
    <location>
        <begin position="921"/>
        <end position="954"/>
    </location>
</feature>
<dbReference type="PANTHER" id="PTHR19848:SF8">
    <property type="entry name" value="F-BOX AND WD REPEAT DOMAIN CONTAINING 7"/>
    <property type="match status" value="1"/>
</dbReference>
<keyword evidence="1 3" id="KW-0853">WD repeat</keyword>
<feature type="repeat" description="WD" evidence="3">
    <location>
        <begin position="785"/>
        <end position="819"/>
    </location>
</feature>
<organism evidence="6 7">
    <name type="scientific">Thermocrispum agreste</name>
    <dbReference type="NCBI Taxonomy" id="37925"/>
    <lineage>
        <taxon>Bacteria</taxon>
        <taxon>Bacillati</taxon>
        <taxon>Actinomycetota</taxon>
        <taxon>Actinomycetes</taxon>
        <taxon>Pseudonocardiales</taxon>
        <taxon>Pseudonocardiaceae</taxon>
        <taxon>Thermocrispum</taxon>
    </lineage>
</organism>
<evidence type="ECO:0000313" key="7">
    <source>
        <dbReference type="Proteomes" id="UP000249324"/>
    </source>
</evidence>
<dbReference type="AlphaFoldDB" id="A0ABD6FLK6"/>
<dbReference type="InterPro" id="IPR027417">
    <property type="entry name" value="P-loop_NTPase"/>
</dbReference>
<dbReference type="InterPro" id="IPR036322">
    <property type="entry name" value="WD40_repeat_dom_sf"/>
</dbReference>
<dbReference type="EMBL" id="QGUI02000274">
    <property type="protein sequence ID" value="MFO7193779.1"/>
    <property type="molecule type" value="Genomic_DNA"/>
</dbReference>
<accession>A0ABD6FLK6</accession>
<comment type="caution">
    <text evidence="6">The sequence shown here is derived from an EMBL/GenBank/DDBJ whole genome shotgun (WGS) entry which is preliminary data.</text>
</comment>
<dbReference type="Pfam" id="PF00400">
    <property type="entry name" value="WD40"/>
    <property type="match status" value="9"/>
</dbReference>